<dbReference type="GO" id="GO:0046872">
    <property type="term" value="F:metal ion binding"/>
    <property type="evidence" value="ECO:0007669"/>
    <property type="project" value="UniProtKB-UniRule"/>
</dbReference>
<evidence type="ECO:0000313" key="23">
    <source>
        <dbReference type="Proteomes" id="UP000886845"/>
    </source>
</evidence>
<evidence type="ECO:0000256" key="11">
    <source>
        <dbReference type="ARBA" id="ARBA00023235"/>
    </source>
</evidence>
<keyword evidence="10 17" id="KW-0520">NAD</keyword>
<comment type="subunit">
    <text evidence="17">Homotetramer.</text>
</comment>
<comment type="caution">
    <text evidence="22">The sequence shown here is derived from an EMBL/GenBank/DDBJ whole genome shotgun (WGS) entry which is preliminary data.</text>
</comment>
<evidence type="ECO:0000256" key="6">
    <source>
        <dbReference type="ARBA" id="ARBA00022741"/>
    </source>
</evidence>
<feature type="binding site" evidence="18">
    <location>
        <begin position="139"/>
        <end position="145"/>
    </location>
    <ligand>
        <name>(6S)-NADPHX</name>
        <dbReference type="ChEBI" id="CHEBI:64076"/>
    </ligand>
</feature>
<dbReference type="GO" id="GO:0046496">
    <property type="term" value="P:nicotinamide nucleotide metabolic process"/>
    <property type="evidence" value="ECO:0007669"/>
    <property type="project" value="UniProtKB-UniRule"/>
</dbReference>
<dbReference type="Pfam" id="PF01256">
    <property type="entry name" value="Carb_kinase"/>
    <property type="match status" value="1"/>
</dbReference>
<dbReference type="NCBIfam" id="TIGR00197">
    <property type="entry name" value="yjeF_nterm"/>
    <property type="match status" value="1"/>
</dbReference>
<keyword evidence="11 18" id="KW-0413">Isomerase</keyword>
<dbReference type="EC" id="5.1.99.6" evidence="19"/>
<dbReference type="HAMAP" id="MF_01966">
    <property type="entry name" value="NADHX_epimerase"/>
    <property type="match status" value="1"/>
</dbReference>
<evidence type="ECO:0000256" key="19">
    <source>
        <dbReference type="PIRNR" id="PIRNR017184"/>
    </source>
</evidence>
<dbReference type="GO" id="GO:0110051">
    <property type="term" value="P:metabolite repair"/>
    <property type="evidence" value="ECO:0007669"/>
    <property type="project" value="TreeGrafter"/>
</dbReference>
<feature type="binding site" evidence="18">
    <location>
        <position position="60"/>
    </location>
    <ligand>
        <name>K(+)</name>
        <dbReference type="ChEBI" id="CHEBI:29103"/>
    </ligand>
</feature>
<evidence type="ECO:0000256" key="7">
    <source>
        <dbReference type="ARBA" id="ARBA00022840"/>
    </source>
</evidence>
<comment type="cofactor">
    <cofactor evidence="18 19">
        <name>K(+)</name>
        <dbReference type="ChEBI" id="CHEBI:29103"/>
    </cofactor>
    <text evidence="18 19">Binds 1 potassium ion per subunit.</text>
</comment>
<dbReference type="Gene3D" id="3.40.50.10260">
    <property type="entry name" value="YjeF N-terminal domain"/>
    <property type="match status" value="1"/>
</dbReference>
<comment type="function">
    <text evidence="14 19">Bifunctional enzyme that catalyzes the epimerization of the S- and R-forms of NAD(P)HX and the dehydration of the S-form of NAD(P)HX at the expense of ADP, which is converted to AMP. This allows the repair of both epimers of NAD(P)HX, a damaged form of NAD(P)H that is a result of enzymatic or heat-dependent hydration.</text>
</comment>
<dbReference type="InterPro" id="IPR000631">
    <property type="entry name" value="CARKD"/>
</dbReference>
<dbReference type="EC" id="4.2.1.136" evidence="19"/>
<feature type="binding site" evidence="17">
    <location>
        <position position="277"/>
    </location>
    <ligand>
        <name>(6S)-NADPHX</name>
        <dbReference type="ChEBI" id="CHEBI:64076"/>
    </ligand>
</feature>
<dbReference type="Gene3D" id="3.40.1190.20">
    <property type="match status" value="1"/>
</dbReference>
<comment type="similarity">
    <text evidence="17">Belongs to the NnrD/CARKD family.</text>
</comment>
<evidence type="ECO:0000256" key="1">
    <source>
        <dbReference type="ARBA" id="ARBA00000013"/>
    </source>
</evidence>
<protein>
    <recommendedName>
        <fullName evidence="19">Bifunctional NAD(P)H-hydrate repair enzyme</fullName>
    </recommendedName>
    <alternativeName>
        <fullName evidence="19">Nicotinamide nucleotide repair protein</fullName>
    </alternativeName>
    <domain>
        <recommendedName>
            <fullName evidence="19">ADP-dependent (S)-NAD(P)H-hydrate dehydratase</fullName>
            <ecNumber evidence="19">4.2.1.136</ecNumber>
        </recommendedName>
        <alternativeName>
            <fullName evidence="19">ADP-dependent NAD(P)HX dehydratase</fullName>
        </alternativeName>
    </domain>
    <domain>
        <recommendedName>
            <fullName evidence="19">NAD(P)H-hydrate epimerase</fullName>
            <ecNumber evidence="19">5.1.99.6</ecNumber>
        </recommendedName>
    </domain>
</protein>
<comment type="caution">
    <text evidence="18">Lacks conserved residue(s) required for the propagation of feature annotation.</text>
</comment>
<evidence type="ECO:0000259" key="21">
    <source>
        <dbReference type="PROSITE" id="PS51385"/>
    </source>
</evidence>
<dbReference type="PIRSF" id="PIRSF017184">
    <property type="entry name" value="Nnr"/>
    <property type="match status" value="1"/>
</dbReference>
<evidence type="ECO:0000256" key="10">
    <source>
        <dbReference type="ARBA" id="ARBA00023027"/>
    </source>
</evidence>
<comment type="similarity">
    <text evidence="3 19">In the N-terminal section; belongs to the NnrE/AIBP family.</text>
</comment>
<dbReference type="CDD" id="cd01171">
    <property type="entry name" value="YXKO-related"/>
    <property type="match status" value="1"/>
</dbReference>
<feature type="binding site" evidence="18">
    <location>
        <begin position="59"/>
        <end position="63"/>
    </location>
    <ligand>
        <name>(6S)-NADPHX</name>
        <dbReference type="ChEBI" id="CHEBI:64076"/>
    </ligand>
</feature>
<evidence type="ECO:0000256" key="4">
    <source>
        <dbReference type="ARBA" id="ARBA00009524"/>
    </source>
</evidence>
<dbReference type="InterPro" id="IPR029056">
    <property type="entry name" value="Ribokinase-like"/>
</dbReference>
<evidence type="ECO:0000256" key="12">
    <source>
        <dbReference type="ARBA" id="ARBA00023239"/>
    </source>
</evidence>
<gene>
    <name evidence="17" type="primary">nnrD</name>
    <name evidence="18" type="synonym">nnrE</name>
    <name evidence="22" type="ORF">IAC79_05260</name>
</gene>
<dbReference type="PANTHER" id="PTHR12592:SF0">
    <property type="entry name" value="ATP-DEPENDENT (S)-NAD(P)H-HYDRATE DEHYDRATASE"/>
    <property type="match status" value="1"/>
</dbReference>
<keyword evidence="12 17" id="KW-0456">Lyase</keyword>
<feature type="binding site" evidence="17">
    <location>
        <position position="458"/>
    </location>
    <ligand>
        <name>AMP</name>
        <dbReference type="ChEBI" id="CHEBI:456215"/>
    </ligand>
</feature>
<dbReference type="InterPro" id="IPR030677">
    <property type="entry name" value="Nnr"/>
</dbReference>
<feature type="binding site" evidence="17">
    <location>
        <begin position="429"/>
        <end position="433"/>
    </location>
    <ligand>
        <name>AMP</name>
        <dbReference type="ChEBI" id="CHEBI:456215"/>
    </ligand>
</feature>
<dbReference type="InterPro" id="IPR004443">
    <property type="entry name" value="YjeF_N_dom"/>
</dbReference>
<dbReference type="HAMAP" id="MF_01965">
    <property type="entry name" value="NADHX_dehydratase"/>
    <property type="match status" value="1"/>
</dbReference>
<comment type="similarity">
    <text evidence="4 19">In the C-terminal section; belongs to the NnrD/CARKD family.</text>
</comment>
<reference evidence="22" key="2">
    <citation type="journal article" date="2021" name="PeerJ">
        <title>Extensive microbial diversity within the chicken gut microbiome revealed by metagenomics and culture.</title>
        <authorList>
            <person name="Gilroy R."/>
            <person name="Ravi A."/>
            <person name="Getino M."/>
            <person name="Pursley I."/>
            <person name="Horton D.L."/>
            <person name="Alikhan N.F."/>
            <person name="Baker D."/>
            <person name="Gharbi K."/>
            <person name="Hall N."/>
            <person name="Watson M."/>
            <person name="Adriaenssens E.M."/>
            <person name="Foster-Nyarko E."/>
            <person name="Jarju S."/>
            <person name="Secka A."/>
            <person name="Antonio M."/>
            <person name="Oren A."/>
            <person name="Chaudhuri R.R."/>
            <person name="La Ragione R."/>
            <person name="Hildebrand F."/>
            <person name="Pallen M.J."/>
        </authorList>
    </citation>
    <scope>NUCLEOTIDE SEQUENCE</scope>
    <source>
        <strain evidence="22">35461</strain>
    </source>
</reference>
<dbReference type="GO" id="GO:0052855">
    <property type="term" value="F:ADP-dependent NAD(P)H-hydrate dehydratase activity"/>
    <property type="evidence" value="ECO:0007669"/>
    <property type="project" value="UniProtKB-UniRule"/>
</dbReference>
<accession>A0A9D1NN85</accession>
<keyword evidence="8 17" id="KW-0521">NADP</keyword>
<comment type="catalytic activity">
    <reaction evidence="15 17 19">
        <text>(6S)-NADHX + ADP = AMP + phosphate + NADH + H(+)</text>
        <dbReference type="Rhea" id="RHEA:32223"/>
        <dbReference type="ChEBI" id="CHEBI:15378"/>
        <dbReference type="ChEBI" id="CHEBI:43474"/>
        <dbReference type="ChEBI" id="CHEBI:57945"/>
        <dbReference type="ChEBI" id="CHEBI:64074"/>
        <dbReference type="ChEBI" id="CHEBI:456215"/>
        <dbReference type="ChEBI" id="CHEBI:456216"/>
        <dbReference type="EC" id="4.2.1.136"/>
    </reaction>
</comment>
<evidence type="ECO:0000256" key="13">
    <source>
        <dbReference type="ARBA" id="ARBA00023268"/>
    </source>
</evidence>
<comment type="catalytic activity">
    <reaction evidence="1 18 19">
        <text>(6R)-NADHX = (6S)-NADHX</text>
        <dbReference type="Rhea" id="RHEA:32215"/>
        <dbReference type="ChEBI" id="CHEBI:64074"/>
        <dbReference type="ChEBI" id="CHEBI:64075"/>
        <dbReference type="EC" id="5.1.99.6"/>
    </reaction>
</comment>
<dbReference type="EMBL" id="DVOR01000168">
    <property type="protein sequence ID" value="HIV09503.1"/>
    <property type="molecule type" value="Genomic_DNA"/>
</dbReference>
<feature type="binding site" evidence="17">
    <location>
        <position position="335"/>
    </location>
    <ligand>
        <name>(6S)-NADPHX</name>
        <dbReference type="ChEBI" id="CHEBI:64076"/>
    </ligand>
</feature>
<keyword evidence="7 17" id="KW-0067">ATP-binding</keyword>
<keyword evidence="5 18" id="KW-0479">Metal-binding</keyword>
<comment type="function">
    <text evidence="17">Catalyzes the dehydration of the S-form of NAD(P)HX at the expense of ADP, which is converted to AMP. Together with NAD(P)HX epimerase, which catalyzes the epimerization of the S- and R-forms, the enzyme allows the repair of both epimers of NAD(P)HX, a damaged form of NAD(P)H that is a result of enzymatic or heat-dependent hydration.</text>
</comment>
<evidence type="ECO:0000256" key="9">
    <source>
        <dbReference type="ARBA" id="ARBA00022958"/>
    </source>
</evidence>
<name>A0A9D1NN85_9BACT</name>
<keyword evidence="13" id="KW-0511">Multifunctional enzyme</keyword>
<dbReference type="Proteomes" id="UP000886845">
    <property type="component" value="Unassembled WGS sequence"/>
</dbReference>
<evidence type="ECO:0000256" key="17">
    <source>
        <dbReference type="HAMAP-Rule" id="MF_01965"/>
    </source>
</evidence>
<dbReference type="Pfam" id="PF03853">
    <property type="entry name" value="YjeF_N"/>
    <property type="match status" value="1"/>
</dbReference>
<evidence type="ECO:0000256" key="8">
    <source>
        <dbReference type="ARBA" id="ARBA00022857"/>
    </source>
</evidence>
<dbReference type="AlphaFoldDB" id="A0A9D1NN85"/>
<evidence type="ECO:0000256" key="14">
    <source>
        <dbReference type="ARBA" id="ARBA00025153"/>
    </source>
</evidence>
<feature type="binding site" evidence="18">
    <location>
        <position position="173"/>
    </location>
    <ligand>
        <name>K(+)</name>
        <dbReference type="ChEBI" id="CHEBI:29103"/>
    </ligand>
</feature>
<evidence type="ECO:0000313" key="22">
    <source>
        <dbReference type="EMBL" id="HIV09503.1"/>
    </source>
</evidence>
<evidence type="ECO:0000256" key="5">
    <source>
        <dbReference type="ARBA" id="ARBA00022723"/>
    </source>
</evidence>
<dbReference type="PANTHER" id="PTHR12592">
    <property type="entry name" value="ATP-DEPENDENT (S)-NAD(P)H-HYDRATE DEHYDRATASE FAMILY MEMBER"/>
    <property type="match status" value="1"/>
</dbReference>
<feature type="domain" description="YjeF C-terminal" evidence="20">
    <location>
        <begin position="242"/>
        <end position="513"/>
    </location>
</feature>
<dbReference type="PROSITE" id="PS51385">
    <property type="entry name" value="YJEF_N"/>
    <property type="match status" value="1"/>
</dbReference>
<dbReference type="GO" id="GO:0052856">
    <property type="term" value="F:NAD(P)HX epimerase activity"/>
    <property type="evidence" value="ECO:0007669"/>
    <property type="project" value="UniProtKB-UniRule"/>
</dbReference>
<dbReference type="InterPro" id="IPR036652">
    <property type="entry name" value="YjeF_N_dom_sf"/>
</dbReference>
<feature type="binding site" evidence="18">
    <location>
        <position position="135"/>
    </location>
    <ligand>
        <name>K(+)</name>
        <dbReference type="ChEBI" id="CHEBI:29103"/>
    </ligand>
</feature>
<comment type="catalytic activity">
    <reaction evidence="2 18 19">
        <text>(6R)-NADPHX = (6S)-NADPHX</text>
        <dbReference type="Rhea" id="RHEA:32227"/>
        <dbReference type="ChEBI" id="CHEBI:64076"/>
        <dbReference type="ChEBI" id="CHEBI:64077"/>
        <dbReference type="EC" id="5.1.99.6"/>
    </reaction>
</comment>
<comment type="cofactor">
    <cofactor evidence="17">
        <name>Mg(2+)</name>
        <dbReference type="ChEBI" id="CHEBI:18420"/>
    </cofactor>
</comment>
<feature type="binding site" evidence="17">
    <location>
        <position position="459"/>
    </location>
    <ligand>
        <name>(6S)-NADPHX</name>
        <dbReference type="ChEBI" id="CHEBI:64076"/>
    </ligand>
</feature>
<feature type="domain" description="YjeF N-terminal" evidence="21">
    <location>
        <begin position="9"/>
        <end position="227"/>
    </location>
</feature>
<proteinExistence type="inferred from homology"/>
<feature type="binding site" evidence="17">
    <location>
        <position position="392"/>
    </location>
    <ligand>
        <name>(6S)-NADPHX</name>
        <dbReference type="ChEBI" id="CHEBI:64076"/>
    </ligand>
</feature>
<evidence type="ECO:0000256" key="16">
    <source>
        <dbReference type="ARBA" id="ARBA00049209"/>
    </source>
</evidence>
<reference evidence="22" key="1">
    <citation type="submission" date="2020-10" db="EMBL/GenBank/DDBJ databases">
        <authorList>
            <person name="Gilroy R."/>
        </authorList>
    </citation>
    <scope>NUCLEOTIDE SEQUENCE</scope>
    <source>
        <strain evidence="22">35461</strain>
    </source>
</reference>
<sequence>MKWITVAGIREAETVAFAQRNLPSYTAMCRAGAAVARQVETVAARAGIRRVIVLCGPGNNGGDGFVAARCLAEDGLDVEVSMTCVPAHLRGDAARAWKDMVAAGLQAHVLPSSDAWLESAWADPAVAPRRAVIVDALLGIGAQGAPSGAVSAAINWVNGTSQACPVLSVDVPSGLDADTGAAPGAAIRADATITFSRPKIGFAAPSARAYIGHLVVADIGIPNDVLETQATLPPDATELIAAPEIRAILRPERALDSHKRSYGHALIVGGCARYPHAPVLAAQAAYRAGCGLVSLDVPAESRVAAAVWAPEAIFAEPCPEGAALADFQAIAIGPGMGAIEGARLDFLKRLVGDAQAPRTVVDADALTALAKLRLEEGWAPDATALRLILTPHPGEAARLLGVTPQDIQRDRPGAARAIAANYHAIAVLKGHNTLVAEPGGRLRVCMGGNPGMATAGTGDLLTGLIAGLLARGLGTEDAAVLGVYHHALAGDAAAFAHGEESLIATDLLPTLRL</sequence>
<dbReference type="SUPFAM" id="SSF53613">
    <property type="entry name" value="Ribokinase-like"/>
    <property type="match status" value="1"/>
</dbReference>
<comment type="catalytic activity">
    <reaction evidence="16 17 19">
        <text>(6S)-NADPHX + ADP = AMP + phosphate + NADPH + H(+)</text>
        <dbReference type="Rhea" id="RHEA:32235"/>
        <dbReference type="ChEBI" id="CHEBI:15378"/>
        <dbReference type="ChEBI" id="CHEBI:43474"/>
        <dbReference type="ChEBI" id="CHEBI:57783"/>
        <dbReference type="ChEBI" id="CHEBI:64076"/>
        <dbReference type="ChEBI" id="CHEBI:456215"/>
        <dbReference type="ChEBI" id="CHEBI:456216"/>
        <dbReference type="EC" id="4.2.1.136"/>
    </reaction>
</comment>
<dbReference type="NCBIfam" id="TIGR00196">
    <property type="entry name" value="yjeF_cterm"/>
    <property type="match status" value="1"/>
</dbReference>
<keyword evidence="9 18" id="KW-0630">Potassium</keyword>
<feature type="binding site" evidence="18">
    <location>
        <position position="170"/>
    </location>
    <ligand>
        <name>(6S)-NADPHX</name>
        <dbReference type="ChEBI" id="CHEBI:64076"/>
    </ligand>
</feature>
<dbReference type="GO" id="GO:0005524">
    <property type="term" value="F:ATP binding"/>
    <property type="evidence" value="ECO:0007669"/>
    <property type="project" value="UniProtKB-UniRule"/>
</dbReference>
<dbReference type="PROSITE" id="PS51383">
    <property type="entry name" value="YJEF_C_3"/>
    <property type="match status" value="1"/>
</dbReference>
<evidence type="ECO:0000259" key="20">
    <source>
        <dbReference type="PROSITE" id="PS51383"/>
    </source>
</evidence>
<evidence type="ECO:0000256" key="3">
    <source>
        <dbReference type="ARBA" id="ARBA00006001"/>
    </source>
</evidence>
<evidence type="ECO:0000256" key="18">
    <source>
        <dbReference type="HAMAP-Rule" id="MF_01966"/>
    </source>
</evidence>
<evidence type="ECO:0000256" key="15">
    <source>
        <dbReference type="ARBA" id="ARBA00048238"/>
    </source>
</evidence>
<organism evidence="22 23">
    <name type="scientific">Candidatus Spyradenecus faecavium</name>
    <dbReference type="NCBI Taxonomy" id="2840947"/>
    <lineage>
        <taxon>Bacteria</taxon>
        <taxon>Pseudomonadati</taxon>
        <taxon>Lentisphaerota</taxon>
        <taxon>Lentisphaeria</taxon>
        <taxon>Lentisphaerales</taxon>
        <taxon>Lentisphaeraceae</taxon>
        <taxon>Lentisphaeraceae incertae sedis</taxon>
        <taxon>Candidatus Spyradenecus</taxon>
    </lineage>
</organism>
<evidence type="ECO:0000256" key="2">
    <source>
        <dbReference type="ARBA" id="ARBA00000909"/>
    </source>
</evidence>
<comment type="similarity">
    <text evidence="18">Belongs to the NnrE/AIBP family.</text>
</comment>
<dbReference type="SUPFAM" id="SSF64153">
    <property type="entry name" value="YjeF N-terminal domain-like"/>
    <property type="match status" value="1"/>
</dbReference>
<comment type="function">
    <text evidence="18">Catalyzes the epimerization of the S- and R-forms of NAD(P)HX, a damaged form of NAD(P)H that is a result of enzymatic or heat-dependent hydration. This is a prerequisite for the S-specific NAD(P)H-hydrate dehydratase to allow the repair of both epimers of NAD(P)HX.</text>
</comment>
<keyword evidence="6 17" id="KW-0547">Nucleotide-binding</keyword>